<gene>
    <name evidence="14" type="ORF">F0562_004827</name>
</gene>
<feature type="transmembrane region" description="Helical" evidence="12">
    <location>
        <begin position="697"/>
        <end position="722"/>
    </location>
</feature>
<keyword evidence="6" id="KW-0732">Signal</keyword>
<evidence type="ECO:0000313" key="15">
    <source>
        <dbReference type="Proteomes" id="UP000325577"/>
    </source>
</evidence>
<dbReference type="Pfam" id="PF07714">
    <property type="entry name" value="PK_Tyr_Ser-Thr"/>
    <property type="match status" value="1"/>
</dbReference>
<dbReference type="PANTHER" id="PTHR13068:SF236">
    <property type="entry name" value="OS02G0749800 PROTEIN"/>
    <property type="match status" value="1"/>
</dbReference>
<organism evidence="14 15">
    <name type="scientific">Nyssa sinensis</name>
    <dbReference type="NCBI Taxonomy" id="561372"/>
    <lineage>
        <taxon>Eukaryota</taxon>
        <taxon>Viridiplantae</taxon>
        <taxon>Streptophyta</taxon>
        <taxon>Embryophyta</taxon>
        <taxon>Tracheophyta</taxon>
        <taxon>Spermatophyta</taxon>
        <taxon>Magnoliopsida</taxon>
        <taxon>eudicotyledons</taxon>
        <taxon>Gunneridae</taxon>
        <taxon>Pentapetalae</taxon>
        <taxon>asterids</taxon>
        <taxon>Cornales</taxon>
        <taxon>Nyssaceae</taxon>
        <taxon>Nyssa</taxon>
    </lineage>
</organism>
<evidence type="ECO:0000313" key="14">
    <source>
        <dbReference type="EMBL" id="KAA8530118.1"/>
    </source>
</evidence>
<dbReference type="FunFam" id="3.80.10.10:FF:000380">
    <property type="entry name" value="Putative inactive leucine-rich repeat receptor-like protein kinase"/>
    <property type="match status" value="1"/>
</dbReference>
<evidence type="ECO:0000259" key="13">
    <source>
        <dbReference type="PROSITE" id="PS50011"/>
    </source>
</evidence>
<comment type="similarity">
    <text evidence="2">Belongs to the mTERF family.</text>
</comment>
<proteinExistence type="inferred from homology"/>
<dbReference type="PROSITE" id="PS50011">
    <property type="entry name" value="PROTEIN_KINASE_DOM"/>
    <property type="match status" value="1"/>
</dbReference>
<dbReference type="InterPro" id="IPR001611">
    <property type="entry name" value="Leu-rich_rpt"/>
</dbReference>
<keyword evidence="3" id="KW-0804">Transcription</keyword>
<dbReference type="Pfam" id="PF13855">
    <property type="entry name" value="LRR_8"/>
    <property type="match status" value="1"/>
</dbReference>
<dbReference type="Proteomes" id="UP000325577">
    <property type="component" value="Linkage Group LG2"/>
</dbReference>
<dbReference type="FunFam" id="3.80.10.10:FF:000041">
    <property type="entry name" value="LRR receptor-like serine/threonine-protein kinase ERECTA"/>
    <property type="match status" value="1"/>
</dbReference>
<dbReference type="EMBL" id="CM018043">
    <property type="protein sequence ID" value="KAA8530118.1"/>
    <property type="molecule type" value="Genomic_DNA"/>
</dbReference>
<keyword evidence="7" id="KW-0677">Repeat</keyword>
<name>A0A5J5AIW7_9ASTE</name>
<feature type="transmembrane region" description="Helical" evidence="12">
    <location>
        <begin position="864"/>
        <end position="886"/>
    </location>
</feature>
<evidence type="ECO:0000256" key="9">
    <source>
        <dbReference type="ARBA" id="ARBA00022989"/>
    </source>
</evidence>
<evidence type="ECO:0000256" key="7">
    <source>
        <dbReference type="ARBA" id="ARBA00022737"/>
    </source>
</evidence>
<keyword evidence="9 12" id="KW-1133">Transmembrane helix</keyword>
<dbReference type="GO" id="GO:0004672">
    <property type="term" value="F:protein kinase activity"/>
    <property type="evidence" value="ECO:0007669"/>
    <property type="project" value="InterPro"/>
</dbReference>
<dbReference type="InterPro" id="IPR003690">
    <property type="entry name" value="MTERF"/>
</dbReference>
<comment type="subcellular location">
    <subcellularLocation>
        <location evidence="1">Membrane</location>
    </subcellularLocation>
</comment>
<keyword evidence="11" id="KW-0325">Glycoprotein</keyword>
<keyword evidence="8" id="KW-0809">Transit peptide</keyword>
<evidence type="ECO:0000256" key="10">
    <source>
        <dbReference type="ARBA" id="ARBA00023136"/>
    </source>
</evidence>
<keyword evidence="5 12" id="KW-0812">Transmembrane</keyword>
<dbReference type="SUPFAM" id="SSF56112">
    <property type="entry name" value="Protein kinase-like (PK-like)"/>
    <property type="match status" value="1"/>
</dbReference>
<keyword evidence="4" id="KW-0433">Leucine-rich repeat</keyword>
<keyword evidence="15" id="KW-1185">Reference proteome</keyword>
<evidence type="ECO:0000256" key="6">
    <source>
        <dbReference type="ARBA" id="ARBA00022729"/>
    </source>
</evidence>
<evidence type="ECO:0000256" key="5">
    <source>
        <dbReference type="ARBA" id="ARBA00022692"/>
    </source>
</evidence>
<reference evidence="14 15" key="1">
    <citation type="submission" date="2019-09" db="EMBL/GenBank/DDBJ databases">
        <title>A chromosome-level genome assembly of the Chinese tupelo Nyssa sinensis.</title>
        <authorList>
            <person name="Yang X."/>
            <person name="Kang M."/>
            <person name="Yang Y."/>
            <person name="Xiong H."/>
            <person name="Wang M."/>
            <person name="Zhang Z."/>
            <person name="Wang Z."/>
            <person name="Wu H."/>
            <person name="Ma T."/>
            <person name="Liu J."/>
            <person name="Xi Z."/>
        </authorList>
    </citation>
    <scope>NUCLEOTIDE SEQUENCE [LARGE SCALE GENOMIC DNA]</scope>
    <source>
        <strain evidence="14">J267</strain>
        <tissue evidence="14">Leaf</tissue>
    </source>
</reference>
<keyword evidence="3" id="KW-0805">Transcription regulation</keyword>
<dbReference type="Pfam" id="PF02536">
    <property type="entry name" value="mTERF"/>
    <property type="match status" value="2"/>
</dbReference>
<dbReference type="PANTHER" id="PTHR13068">
    <property type="entry name" value="CGI-12 PROTEIN-RELATED"/>
    <property type="match status" value="1"/>
</dbReference>
<accession>A0A5J5AIW7</accession>
<dbReference type="InterPro" id="IPR001245">
    <property type="entry name" value="Ser-Thr/Tyr_kinase_cat_dom"/>
</dbReference>
<evidence type="ECO:0000256" key="3">
    <source>
        <dbReference type="ARBA" id="ARBA00022472"/>
    </source>
</evidence>
<evidence type="ECO:0000256" key="8">
    <source>
        <dbReference type="ARBA" id="ARBA00022946"/>
    </source>
</evidence>
<dbReference type="Gene3D" id="3.80.10.10">
    <property type="entry name" value="Ribonuclease Inhibitor"/>
    <property type="match status" value="2"/>
</dbReference>
<dbReference type="Pfam" id="PF00560">
    <property type="entry name" value="LRR_1"/>
    <property type="match status" value="1"/>
</dbReference>
<dbReference type="GO" id="GO:0005524">
    <property type="term" value="F:ATP binding"/>
    <property type="evidence" value="ECO:0007669"/>
    <property type="project" value="InterPro"/>
</dbReference>
<keyword evidence="10 12" id="KW-0472">Membrane</keyword>
<dbReference type="GO" id="GO:0016020">
    <property type="term" value="C:membrane"/>
    <property type="evidence" value="ECO:0007669"/>
    <property type="project" value="UniProtKB-SubCell"/>
</dbReference>
<dbReference type="Gene3D" id="1.10.510.10">
    <property type="entry name" value="Transferase(Phosphotransferase) domain 1"/>
    <property type="match status" value="1"/>
</dbReference>
<evidence type="ECO:0000256" key="11">
    <source>
        <dbReference type="ARBA" id="ARBA00023180"/>
    </source>
</evidence>
<evidence type="ECO:0000256" key="4">
    <source>
        <dbReference type="ARBA" id="ARBA00022614"/>
    </source>
</evidence>
<dbReference type="AlphaFoldDB" id="A0A5J5AIW7"/>
<dbReference type="GO" id="GO:0006353">
    <property type="term" value="P:DNA-templated transcription termination"/>
    <property type="evidence" value="ECO:0007669"/>
    <property type="project" value="UniProtKB-KW"/>
</dbReference>
<evidence type="ECO:0000256" key="12">
    <source>
        <dbReference type="SAM" id="Phobius"/>
    </source>
</evidence>
<dbReference type="InterPro" id="IPR011009">
    <property type="entry name" value="Kinase-like_dom_sf"/>
</dbReference>
<dbReference type="SUPFAM" id="SSF52058">
    <property type="entry name" value="L domain-like"/>
    <property type="match status" value="1"/>
</dbReference>
<evidence type="ECO:0000256" key="1">
    <source>
        <dbReference type="ARBA" id="ARBA00004370"/>
    </source>
</evidence>
<dbReference type="InterPro" id="IPR000719">
    <property type="entry name" value="Prot_kinase_dom"/>
</dbReference>
<feature type="domain" description="Protein kinase" evidence="13">
    <location>
        <begin position="698"/>
        <end position="930"/>
    </location>
</feature>
<sequence length="930" mass="104842">MFHLIYKTLLHHRIKHSTSTIVRFLETLPISNNSNLTEKQSLTVSYLTKSCGLSWESAISASNTVHIETTGKPDSVLELLKSHGFSKKNIATLISRYPRLILANAEKTLRPKIEFFESLGIVGPDLPRFLCSDKQILLSSLKNQIIPTFDFLKTYIETNENLIYALKQSSRVVKCNIEKVMVPNIKTLLAQGVPESQIGRLIILQPRSLMLRIDLFEEVSKVVKEMGFNPRSRSFILAVRSMSVNSKLKWERKKEALMSFGWSESEFNSAFKVQPMCMICSEIKIRELMDFFVNRAGFKASDIAKCPNLFLTSLEKRIIPRCSVLQVLMSKGLIKENVDVIWALNTTKKRFEARFITKFEEVTPDVIKAYQGKFLFRLVLIREKYQNLKIAHLFRVFFIVVKSKNSQMQALLQLRKHLEYPLPLEIWENYSEDLCNLSSAPPMSITCQDNSVTELKIMGDKLAKISRLVKLHTLTLDSNFFNDTVPNWLNSFSNLTILSLKRNRLKGQFPSSICRITTLADIALSHNELSGKLPDLSTLTSLHLLDLRQNHLDSELPLLPEGLTTVLLSKNSLSGKIPDQFGKLNQLQHLDLSFNLLSGTPPSALFSLPNISYLNLASNMLSGTLPDHISCGGELGYVDISTNRLIGALPSCLDGTSNDRVVEFGGNCLSVDTQYQYQELHCKEANMERRQSWRKGIGVLVGVIGGTFIGMVLLAVGLFILYRRYCSQGALEQHTLPNVVQDDTPAGISSEILANARLISQSAKLGTQGAPVYQLFSLEELEESTNKFDQSTFLGEGSIGKLYKGRLQNGTYVAIRSLTLFRKYSIRNLKLRVFLIYEYVPNGNFRTHLSESCPERGLKWSDRLAILIGVAKAVYFLHAGVIPASFSNRLKTNNILLDEHWIAKLSDYGMSIITDEIEKLEAKGDGPKSW</sequence>
<dbReference type="InterPro" id="IPR038538">
    <property type="entry name" value="MTERF_sf"/>
</dbReference>
<dbReference type="GO" id="GO:0003676">
    <property type="term" value="F:nucleic acid binding"/>
    <property type="evidence" value="ECO:0007669"/>
    <property type="project" value="InterPro"/>
</dbReference>
<dbReference type="OrthoDB" id="637682at2759"/>
<evidence type="ECO:0000256" key="2">
    <source>
        <dbReference type="ARBA" id="ARBA00007692"/>
    </source>
</evidence>
<dbReference type="InterPro" id="IPR032675">
    <property type="entry name" value="LRR_dom_sf"/>
</dbReference>
<dbReference type="SMART" id="SM00733">
    <property type="entry name" value="Mterf"/>
    <property type="match status" value="7"/>
</dbReference>
<protein>
    <recommendedName>
        <fullName evidence="13">Protein kinase domain-containing protein</fullName>
    </recommendedName>
</protein>
<dbReference type="Gene3D" id="1.25.70.10">
    <property type="entry name" value="Transcription termination factor 3, mitochondrial"/>
    <property type="match status" value="1"/>
</dbReference>
<dbReference type="FunFam" id="1.25.70.10:FF:000001">
    <property type="entry name" value="Mitochondrial transcription termination factor-like"/>
    <property type="match status" value="1"/>
</dbReference>
<dbReference type="Gene3D" id="3.30.200.20">
    <property type="entry name" value="Phosphorylase Kinase, domain 1"/>
    <property type="match status" value="1"/>
</dbReference>
<keyword evidence="3" id="KW-0806">Transcription termination</keyword>